<sequence length="233" mass="25082">MIERPDNLTDLVSAAIRQRLVDASLPPGSSVSEAMLSKDLQVSKTPVREALLQLRHIGLVEPTGRGLRVVVPTARTIRDAFEVRAGLEAAAARHAADRATSEQKDRILELAEASHAVAGDSEAFREADTAFHLAIASSSGNAMLHKAVEDSVVLTQVLRQRDVHLERDLRPDGREHVGIARALRSSDGATAAERLSGHTLRIMDQLLQAFALEAETETATATGLRPTGLRSLV</sequence>
<dbReference type="SMART" id="SM00345">
    <property type="entry name" value="HTH_GNTR"/>
    <property type="match status" value="1"/>
</dbReference>
<dbReference type="Gene3D" id="1.20.120.530">
    <property type="entry name" value="GntR ligand-binding domain-like"/>
    <property type="match status" value="1"/>
</dbReference>
<dbReference type="PANTHER" id="PTHR43537:SF5">
    <property type="entry name" value="UXU OPERON TRANSCRIPTIONAL REGULATOR"/>
    <property type="match status" value="1"/>
</dbReference>
<evidence type="ECO:0000313" key="5">
    <source>
        <dbReference type="EMBL" id="GAA1865888.1"/>
    </source>
</evidence>
<reference evidence="5 6" key="1">
    <citation type="journal article" date="2019" name="Int. J. Syst. Evol. Microbiol.">
        <title>The Global Catalogue of Microorganisms (GCM) 10K type strain sequencing project: providing services to taxonomists for standard genome sequencing and annotation.</title>
        <authorList>
            <consortium name="The Broad Institute Genomics Platform"/>
            <consortium name="The Broad Institute Genome Sequencing Center for Infectious Disease"/>
            <person name="Wu L."/>
            <person name="Ma J."/>
        </authorList>
    </citation>
    <scope>NUCLEOTIDE SEQUENCE [LARGE SCALE GENOMIC DNA]</scope>
    <source>
        <strain evidence="5 6">JCM 16009</strain>
    </source>
</reference>
<organism evidence="5 6">
    <name type="scientific">Pseudonocardia ailaonensis</name>
    <dbReference type="NCBI Taxonomy" id="367279"/>
    <lineage>
        <taxon>Bacteria</taxon>
        <taxon>Bacillati</taxon>
        <taxon>Actinomycetota</taxon>
        <taxon>Actinomycetes</taxon>
        <taxon>Pseudonocardiales</taxon>
        <taxon>Pseudonocardiaceae</taxon>
        <taxon>Pseudonocardia</taxon>
    </lineage>
</organism>
<dbReference type="SUPFAM" id="SSF48008">
    <property type="entry name" value="GntR ligand-binding domain-like"/>
    <property type="match status" value="1"/>
</dbReference>
<evidence type="ECO:0000256" key="1">
    <source>
        <dbReference type="ARBA" id="ARBA00023015"/>
    </source>
</evidence>
<dbReference type="Proteomes" id="UP001500449">
    <property type="component" value="Unassembled WGS sequence"/>
</dbReference>
<gene>
    <name evidence="5" type="ORF">GCM10009836_52840</name>
</gene>
<feature type="domain" description="HTH gntR-type" evidence="4">
    <location>
        <begin position="6"/>
        <end position="72"/>
    </location>
</feature>
<evidence type="ECO:0000256" key="2">
    <source>
        <dbReference type="ARBA" id="ARBA00023125"/>
    </source>
</evidence>
<dbReference type="SUPFAM" id="SSF46785">
    <property type="entry name" value="Winged helix' DNA-binding domain"/>
    <property type="match status" value="1"/>
</dbReference>
<dbReference type="InterPro" id="IPR011711">
    <property type="entry name" value="GntR_C"/>
</dbReference>
<evidence type="ECO:0000256" key="3">
    <source>
        <dbReference type="ARBA" id="ARBA00023163"/>
    </source>
</evidence>
<proteinExistence type="predicted"/>
<dbReference type="Gene3D" id="1.10.10.10">
    <property type="entry name" value="Winged helix-like DNA-binding domain superfamily/Winged helix DNA-binding domain"/>
    <property type="match status" value="1"/>
</dbReference>
<dbReference type="InterPro" id="IPR036388">
    <property type="entry name" value="WH-like_DNA-bd_sf"/>
</dbReference>
<dbReference type="InterPro" id="IPR008920">
    <property type="entry name" value="TF_FadR/GntR_C"/>
</dbReference>
<keyword evidence="6" id="KW-1185">Reference proteome</keyword>
<dbReference type="EMBL" id="BAAAQK010000021">
    <property type="protein sequence ID" value="GAA1865888.1"/>
    <property type="molecule type" value="Genomic_DNA"/>
</dbReference>
<dbReference type="Pfam" id="PF07729">
    <property type="entry name" value="FCD"/>
    <property type="match status" value="1"/>
</dbReference>
<accession>A0ABN2NEV7</accession>
<keyword evidence="1" id="KW-0805">Transcription regulation</keyword>
<protein>
    <submittedName>
        <fullName evidence="5">GntR family transcriptional regulator</fullName>
    </submittedName>
</protein>
<dbReference type="Pfam" id="PF00392">
    <property type="entry name" value="GntR"/>
    <property type="match status" value="1"/>
</dbReference>
<dbReference type="SMART" id="SM00895">
    <property type="entry name" value="FCD"/>
    <property type="match status" value="1"/>
</dbReference>
<dbReference type="RefSeq" id="WP_344422606.1">
    <property type="nucleotide sequence ID" value="NZ_BAAAQK010000021.1"/>
</dbReference>
<keyword evidence="2" id="KW-0238">DNA-binding</keyword>
<dbReference type="PANTHER" id="PTHR43537">
    <property type="entry name" value="TRANSCRIPTIONAL REGULATOR, GNTR FAMILY"/>
    <property type="match status" value="1"/>
</dbReference>
<evidence type="ECO:0000313" key="6">
    <source>
        <dbReference type="Proteomes" id="UP001500449"/>
    </source>
</evidence>
<dbReference type="InterPro" id="IPR000524">
    <property type="entry name" value="Tscrpt_reg_HTH_GntR"/>
</dbReference>
<name>A0ABN2NEV7_9PSEU</name>
<comment type="caution">
    <text evidence="5">The sequence shown here is derived from an EMBL/GenBank/DDBJ whole genome shotgun (WGS) entry which is preliminary data.</text>
</comment>
<dbReference type="InterPro" id="IPR036390">
    <property type="entry name" value="WH_DNA-bd_sf"/>
</dbReference>
<keyword evidence="3" id="KW-0804">Transcription</keyword>
<dbReference type="PROSITE" id="PS50949">
    <property type="entry name" value="HTH_GNTR"/>
    <property type="match status" value="1"/>
</dbReference>
<evidence type="ECO:0000259" key="4">
    <source>
        <dbReference type="PROSITE" id="PS50949"/>
    </source>
</evidence>